<reference evidence="2 3" key="1">
    <citation type="journal article" date="2009" name="Stand. Genomic Sci.">
        <title>Complete genome sequence of Anaerococcus prevotii type strain (PC1).</title>
        <authorList>
            <person name="Labutti K."/>
            <person name="Pukall R."/>
            <person name="Steenblock K."/>
            <person name="Glavina Del Rio T."/>
            <person name="Tice H."/>
            <person name="Copeland A."/>
            <person name="Cheng J.F."/>
            <person name="Lucas S."/>
            <person name="Chen F."/>
            <person name="Nolan M."/>
            <person name="Bruce D."/>
            <person name="Goodwin L."/>
            <person name="Pitluck S."/>
            <person name="Ivanova N."/>
            <person name="Mavromatis K."/>
            <person name="Ovchinnikova G."/>
            <person name="Pati A."/>
            <person name="Chen A."/>
            <person name="Palaniappan K."/>
            <person name="Land M."/>
            <person name="Hauser L."/>
            <person name="Chang Y.J."/>
            <person name="Jeffries C.D."/>
            <person name="Chain P."/>
            <person name="Saunders E."/>
            <person name="Brettin T."/>
            <person name="Detter J.C."/>
            <person name="Han C."/>
            <person name="Goker M."/>
            <person name="Bristow J."/>
            <person name="Eisen J.A."/>
            <person name="Markowitz V."/>
            <person name="Hugenholtz P."/>
            <person name="Kyrpides N.C."/>
            <person name="Klenk H.P."/>
            <person name="Lapidus A."/>
        </authorList>
    </citation>
    <scope>NUCLEOTIDE SEQUENCE [LARGE SCALE GENOMIC DNA]</scope>
    <source>
        <strain evidence="3">ATCC 9321 / DSM 20548 / JCM 6508 / NCTC 11806 / PC1</strain>
    </source>
</reference>
<evidence type="ECO:0000313" key="3">
    <source>
        <dbReference type="Proteomes" id="UP000002294"/>
    </source>
</evidence>
<keyword evidence="1" id="KW-0812">Transmembrane</keyword>
<keyword evidence="1" id="KW-0472">Membrane</keyword>
<protein>
    <submittedName>
        <fullName evidence="2">Uncharacterized protein</fullName>
    </submittedName>
</protein>
<dbReference type="STRING" id="525919.Apre_0837"/>
<dbReference type="KEGG" id="apr:Apre_0837"/>
<evidence type="ECO:0000313" key="2">
    <source>
        <dbReference type="EMBL" id="ACV28865.1"/>
    </source>
</evidence>
<name>C7RHA4_ANAPD</name>
<keyword evidence="3" id="KW-1185">Reference proteome</keyword>
<evidence type="ECO:0000256" key="1">
    <source>
        <dbReference type="SAM" id="Phobius"/>
    </source>
</evidence>
<proteinExistence type="predicted"/>
<keyword evidence="1" id="KW-1133">Transmembrane helix</keyword>
<sequence>MYLLQIILIVAKIFGFIKAPWLLVLLPLWLVIGFFAIVYYIGNRDHREFID</sequence>
<accession>C7RHA4</accession>
<dbReference type="Proteomes" id="UP000002294">
    <property type="component" value="Chromosome"/>
</dbReference>
<dbReference type="AlphaFoldDB" id="C7RHA4"/>
<dbReference type="HOGENOM" id="CLU_3094942_0_0_9"/>
<feature type="transmembrane region" description="Helical" evidence="1">
    <location>
        <begin position="21"/>
        <end position="41"/>
    </location>
</feature>
<organism evidence="2 3">
    <name type="scientific">Anaerococcus prevotii (strain ATCC 9321 / DSM 20548 / JCM 6508 / NCTC 11806 / PC1)</name>
    <name type="common">Peptostreptococcus prevotii</name>
    <name type="synonym">Peptococcus prevotii</name>
    <dbReference type="NCBI Taxonomy" id="525919"/>
    <lineage>
        <taxon>Bacteria</taxon>
        <taxon>Bacillati</taxon>
        <taxon>Bacillota</taxon>
        <taxon>Tissierellia</taxon>
        <taxon>Tissierellales</taxon>
        <taxon>Peptoniphilaceae</taxon>
        <taxon>Anaerococcus</taxon>
    </lineage>
</organism>
<dbReference type="EMBL" id="CP001708">
    <property type="protein sequence ID" value="ACV28865.1"/>
    <property type="molecule type" value="Genomic_DNA"/>
</dbReference>
<gene>
    <name evidence="2" type="ordered locus">Apre_0837</name>
</gene>